<dbReference type="InterPro" id="IPR001584">
    <property type="entry name" value="Integrase_cat-core"/>
</dbReference>
<dbReference type="PANTHER" id="PTHR35004:SF6">
    <property type="entry name" value="TRANSPOSASE"/>
    <property type="match status" value="1"/>
</dbReference>
<sequence>MRHDIYEGVSFYIMKGIKPNYAELARQYHCDPRTVKKYYEAGKGNELKKLKTRKTTKRVSKLEPYKTLIDEKLELGCTAMAIYKYITKKGYEGKYTILREYCKNKKGKEIKKATIRVETRPGIAAQVDWKEDMVMHDKFGKRYQFNIFLYVLHYSKMKYITLTWDRKQDTLFQCLKESFEYTGGVPKEIWFDNMKTVVDRPRTQYRKVVFNALFHQFSKDANFEPIACRPYRPQTKGSVESLAKFVEQRLRPYDYEFYDAVELISLVNHFCHEMNHNEISQATDCYPIDLFNSEEKHRLNPFNVQLLDTYVEDECIRIVSKESMVNFRKGKYSVPTKFIGEEVQLIFNELTDELSIYFDAELIRTHHLSEKKFNYVTEDMCEILKSDAFKHKDDQEILTYIEDSLLKYDEV</sequence>
<dbReference type="Pfam" id="PF22483">
    <property type="entry name" value="Mu-transpos_C_2"/>
    <property type="match status" value="1"/>
</dbReference>
<evidence type="ECO:0000259" key="2">
    <source>
        <dbReference type="PROSITE" id="PS50994"/>
    </source>
</evidence>
<comment type="similarity">
    <text evidence="1">Belongs to the transposase IS21/IS408/IS1162 family.</text>
</comment>
<dbReference type="Proteomes" id="UP000218335">
    <property type="component" value="Unassembled WGS sequence"/>
</dbReference>
<dbReference type="InterPro" id="IPR036397">
    <property type="entry name" value="RNaseH_sf"/>
</dbReference>
<protein>
    <submittedName>
        <fullName evidence="3">Transposase</fullName>
    </submittedName>
</protein>
<dbReference type="Gene3D" id="3.30.420.10">
    <property type="entry name" value="Ribonuclease H-like superfamily/Ribonuclease H"/>
    <property type="match status" value="1"/>
</dbReference>
<comment type="caution">
    <text evidence="3">The sequence shown here is derived from an EMBL/GenBank/DDBJ whole genome shotgun (WGS) entry which is preliminary data.</text>
</comment>
<dbReference type="EMBL" id="MWUU01000030">
    <property type="protein sequence ID" value="PCF53168.1"/>
    <property type="molecule type" value="Genomic_DNA"/>
</dbReference>
<feature type="domain" description="Integrase catalytic" evidence="2">
    <location>
        <begin position="117"/>
        <end position="295"/>
    </location>
</feature>
<evidence type="ECO:0000313" key="4">
    <source>
        <dbReference type="Proteomes" id="UP000218335"/>
    </source>
</evidence>
<evidence type="ECO:0000256" key="1">
    <source>
        <dbReference type="ARBA" id="ARBA00009277"/>
    </source>
</evidence>
<dbReference type="NCBIfam" id="NF033546">
    <property type="entry name" value="transpos_IS21"/>
    <property type="match status" value="1"/>
</dbReference>
<dbReference type="InterPro" id="IPR012337">
    <property type="entry name" value="RNaseH-like_sf"/>
</dbReference>
<gene>
    <name evidence="3" type="ORF">B5C08_12430</name>
</gene>
<dbReference type="AlphaFoldDB" id="A0A2A4GU16"/>
<dbReference type="PROSITE" id="PS50994">
    <property type="entry name" value="INTEGRASE"/>
    <property type="match status" value="1"/>
</dbReference>
<dbReference type="PANTHER" id="PTHR35004">
    <property type="entry name" value="TRANSPOSASE RV3428C-RELATED"/>
    <property type="match status" value="1"/>
</dbReference>
<name>A0A2A4GU16_9STAP</name>
<dbReference type="SUPFAM" id="SSF53098">
    <property type="entry name" value="Ribonuclease H-like"/>
    <property type="match status" value="1"/>
</dbReference>
<dbReference type="InterPro" id="IPR054353">
    <property type="entry name" value="IstA-like_C"/>
</dbReference>
<dbReference type="Pfam" id="PF00665">
    <property type="entry name" value="rve"/>
    <property type="match status" value="1"/>
</dbReference>
<dbReference type="RefSeq" id="WP_096594060.1">
    <property type="nucleotide sequence ID" value="NZ_MWRM01000021.1"/>
</dbReference>
<evidence type="ECO:0000313" key="3">
    <source>
        <dbReference type="EMBL" id="PCF53168.1"/>
    </source>
</evidence>
<dbReference type="GO" id="GO:0003676">
    <property type="term" value="F:nucleic acid binding"/>
    <property type="evidence" value="ECO:0007669"/>
    <property type="project" value="InterPro"/>
</dbReference>
<proteinExistence type="inferred from homology"/>
<dbReference type="GO" id="GO:0015074">
    <property type="term" value="P:DNA integration"/>
    <property type="evidence" value="ECO:0007669"/>
    <property type="project" value="InterPro"/>
</dbReference>
<organism evidence="3 4">
    <name type="scientific">Staphylococcus delphini</name>
    <dbReference type="NCBI Taxonomy" id="53344"/>
    <lineage>
        <taxon>Bacteria</taxon>
        <taxon>Bacillati</taxon>
        <taxon>Bacillota</taxon>
        <taxon>Bacilli</taxon>
        <taxon>Bacillales</taxon>
        <taxon>Staphylococcaceae</taxon>
        <taxon>Staphylococcus</taxon>
        <taxon>Staphylococcus intermedius group</taxon>
    </lineage>
</organism>
<accession>A0A2A4GU16</accession>
<reference evidence="3 4" key="1">
    <citation type="journal article" date="2017" name="PLoS ONE">
        <title>Development of a real-time PCR for detection of Staphylococcus pseudintermedius using a novel automated comparison of whole-genome sequences.</title>
        <authorList>
            <person name="Verstappen K.M."/>
            <person name="Huijbregts L."/>
            <person name="Spaninks M."/>
            <person name="Wagenaar J.A."/>
            <person name="Fluit A.C."/>
            <person name="Duim B."/>
        </authorList>
    </citation>
    <scope>NUCLEOTIDE SEQUENCE [LARGE SCALE GENOMIC DNA]</scope>
    <source>
        <strain evidence="3 4">215070706401-1</strain>
    </source>
</reference>